<feature type="compositionally biased region" description="Basic and acidic residues" evidence="1">
    <location>
        <begin position="543"/>
        <end position="552"/>
    </location>
</feature>
<evidence type="ECO:0000313" key="4">
    <source>
        <dbReference type="Proteomes" id="UP001347146"/>
    </source>
</evidence>
<dbReference type="CDD" id="cd00085">
    <property type="entry name" value="HNHc"/>
    <property type="match status" value="1"/>
</dbReference>
<dbReference type="Proteomes" id="UP001347146">
    <property type="component" value="Unassembled WGS sequence"/>
</dbReference>
<dbReference type="InterPro" id="IPR003870">
    <property type="entry name" value="DUF222"/>
</dbReference>
<gene>
    <name evidence="3" type="ORF">VZC37_13580</name>
</gene>
<reference evidence="3 4" key="1">
    <citation type="submission" date="2024-01" db="EMBL/GenBank/DDBJ databases">
        <title>Draft genome sequence of Gordonia sp. LSe1-13.</title>
        <authorList>
            <person name="Suphannarot A."/>
            <person name="Mingma R."/>
        </authorList>
    </citation>
    <scope>NUCLEOTIDE SEQUENCE [LARGE SCALE GENOMIC DNA]</scope>
    <source>
        <strain evidence="3 4">LSe1-13</strain>
    </source>
</reference>
<feature type="region of interest" description="Disordered" evidence="1">
    <location>
        <begin position="182"/>
        <end position="210"/>
    </location>
</feature>
<feature type="compositionally biased region" description="Pro residues" evidence="1">
    <location>
        <begin position="478"/>
        <end position="492"/>
    </location>
</feature>
<dbReference type="RefSeq" id="WP_330433079.1">
    <property type="nucleotide sequence ID" value="NZ_JAZDUF010000003.1"/>
</dbReference>
<comment type="caution">
    <text evidence="3">The sequence shown here is derived from an EMBL/GenBank/DDBJ whole genome shotgun (WGS) entry which is preliminary data.</text>
</comment>
<dbReference type="EMBL" id="JAZDUF010000003">
    <property type="protein sequence ID" value="MEE3851371.1"/>
    <property type="molecule type" value="Genomic_DNA"/>
</dbReference>
<protein>
    <submittedName>
        <fullName evidence="3">DUF222 domain-containing protein</fullName>
    </submittedName>
</protein>
<keyword evidence="4" id="KW-1185">Reference proteome</keyword>
<organism evidence="3 4">
    <name type="scientific">Gordonia sesuvii</name>
    <dbReference type="NCBI Taxonomy" id="3116777"/>
    <lineage>
        <taxon>Bacteria</taxon>
        <taxon>Bacillati</taxon>
        <taxon>Actinomycetota</taxon>
        <taxon>Actinomycetes</taxon>
        <taxon>Mycobacteriales</taxon>
        <taxon>Gordoniaceae</taxon>
        <taxon>Gordonia</taxon>
    </lineage>
</organism>
<evidence type="ECO:0000313" key="3">
    <source>
        <dbReference type="EMBL" id="MEE3851371.1"/>
    </source>
</evidence>
<feature type="domain" description="DUF222" evidence="2">
    <location>
        <begin position="39"/>
        <end position="368"/>
    </location>
</feature>
<proteinExistence type="predicted"/>
<evidence type="ECO:0000256" key="1">
    <source>
        <dbReference type="SAM" id="MobiDB-lite"/>
    </source>
</evidence>
<name>A0ABU7MFH5_9ACTN</name>
<sequence>MSEEHVTEVEALYQQLHAVLDQIRAVDTTPTSADAIMKVAEEHERAYRRMSGIGHRRVLDVSDRGLVGELGYRGLLDLMLHRLRIPDARRRMTHMRFVAEMYSLQGELMEPRYAHLADAIADGDAAPAHVDVVIETIRKIPSSVPADVQDAAEALMADFARTLTPKQLTAAGVHLLERIDPDGSLVDDADRKKRRQMSLGNQDSQSMSELDAVLSPKARAMLEVLFAAWAAPGMNNPDDENSPSGVESDADIEKLKEAAKRDRRTPAQCRHDAFEAMLKAVLDGGALGKSHRGLPPHLVVKIDESELRKRAGVGTTATGSHLPIKDVLEIAAEAQWHLAVFKDHTAQPLYLGTSKRLASRAQRLALFAQPGGSGCSTPGCSQPIAHAEIHHAEKDWAKGGRTNIDETAPACPRHNRMVGPKPGQWTTRIIREGPDAGRAGWSLNPVSGPPPPPRVNRIHEVGELFEHYLRGGSISEAPRPPETPSPARPTTPPAGGVRPRRRQRKKRTLVRRIGRDPLVRPRRGRPEPIVRQLSDESVPTSRRRPDLVQDQQ</sequence>
<evidence type="ECO:0000259" key="2">
    <source>
        <dbReference type="Pfam" id="PF02720"/>
    </source>
</evidence>
<feature type="compositionally biased region" description="Basic residues" evidence="1">
    <location>
        <begin position="498"/>
        <end position="512"/>
    </location>
</feature>
<feature type="region of interest" description="Disordered" evidence="1">
    <location>
        <begin position="472"/>
        <end position="552"/>
    </location>
</feature>
<feature type="compositionally biased region" description="Basic and acidic residues" evidence="1">
    <location>
        <begin position="513"/>
        <end position="528"/>
    </location>
</feature>
<dbReference type="InterPro" id="IPR003615">
    <property type="entry name" value="HNH_nuc"/>
</dbReference>
<accession>A0ABU7MFH5</accession>
<dbReference type="Pfam" id="PF02720">
    <property type="entry name" value="DUF222"/>
    <property type="match status" value="1"/>
</dbReference>
<feature type="compositionally biased region" description="Polar residues" evidence="1">
    <location>
        <begin position="198"/>
        <end position="208"/>
    </location>
</feature>